<sequence>MTQSKMARLLAWCKHSLKTRPALSNTVVYASFYTAAELSQQAFNKYYTPEKPEMNYAAAARIVTVGSCVYAPTLTYWYRLLDRKFTGTGLKAVATKVCSDQFLMTPILLAAFYTVLAVLERKEDVFEELRSKYWKTFVANQMFWIPGQTINFFFIPPHLRVVYVSVVSFLWINVLVFIKRQKVDEQIEKVGEQIEMVGEQIEQFVEEL</sequence>
<evidence type="ECO:0008006" key="8">
    <source>
        <dbReference type="Google" id="ProtNLM"/>
    </source>
</evidence>
<dbReference type="PANTHER" id="PTHR11266:SF85">
    <property type="entry name" value="MPV17-LIKE PROTEIN"/>
    <property type="match status" value="1"/>
</dbReference>
<comment type="subcellular location">
    <subcellularLocation>
        <location evidence="1">Membrane</location>
        <topology evidence="1">Multi-pass membrane protein</topology>
    </subcellularLocation>
</comment>
<accession>A0A1E1W5Z0</accession>
<gene>
    <name evidence="7" type="ORF">g.6713</name>
</gene>
<feature type="transmembrane region" description="Helical" evidence="6">
    <location>
        <begin position="102"/>
        <end position="121"/>
    </location>
</feature>
<keyword evidence="3 6" id="KW-0812">Transmembrane</keyword>
<dbReference type="AlphaFoldDB" id="A0A1E1W5Z0"/>
<evidence type="ECO:0000256" key="6">
    <source>
        <dbReference type="RuleBase" id="RU363053"/>
    </source>
</evidence>
<reference evidence="7" key="1">
    <citation type="submission" date="2015-09" db="EMBL/GenBank/DDBJ databases">
        <title>De novo assembly of Pectinophora gossypiella (Pink Bollworm) gut transcriptome.</title>
        <authorList>
            <person name="Tassone E.E."/>
        </authorList>
    </citation>
    <scope>NUCLEOTIDE SEQUENCE</scope>
</reference>
<organism evidence="7">
    <name type="scientific">Pectinophora gossypiella</name>
    <name type="common">Cotton pink bollworm</name>
    <name type="synonym">Depressaria gossypiella</name>
    <dbReference type="NCBI Taxonomy" id="13191"/>
    <lineage>
        <taxon>Eukaryota</taxon>
        <taxon>Metazoa</taxon>
        <taxon>Ecdysozoa</taxon>
        <taxon>Arthropoda</taxon>
        <taxon>Hexapoda</taxon>
        <taxon>Insecta</taxon>
        <taxon>Pterygota</taxon>
        <taxon>Neoptera</taxon>
        <taxon>Endopterygota</taxon>
        <taxon>Lepidoptera</taxon>
        <taxon>Glossata</taxon>
        <taxon>Ditrysia</taxon>
        <taxon>Gelechioidea</taxon>
        <taxon>Gelechiidae</taxon>
        <taxon>Apatetrinae</taxon>
        <taxon>Pectinophora</taxon>
    </lineage>
</organism>
<evidence type="ECO:0000256" key="4">
    <source>
        <dbReference type="ARBA" id="ARBA00022989"/>
    </source>
</evidence>
<feature type="transmembrane region" description="Helical" evidence="6">
    <location>
        <begin position="58"/>
        <end position="78"/>
    </location>
</feature>
<proteinExistence type="inferred from homology"/>
<name>A0A1E1W5Z0_PECGO</name>
<dbReference type="Pfam" id="PF04117">
    <property type="entry name" value="Mpv17_PMP22"/>
    <property type="match status" value="1"/>
</dbReference>
<dbReference type="InterPro" id="IPR007248">
    <property type="entry name" value="Mpv17_PMP22"/>
</dbReference>
<evidence type="ECO:0000256" key="3">
    <source>
        <dbReference type="ARBA" id="ARBA00022692"/>
    </source>
</evidence>
<evidence type="ECO:0000256" key="5">
    <source>
        <dbReference type="ARBA" id="ARBA00023136"/>
    </source>
</evidence>
<protein>
    <recommendedName>
        <fullName evidence="8">Mpv17-like protein</fullName>
    </recommendedName>
</protein>
<keyword evidence="4 6" id="KW-1133">Transmembrane helix</keyword>
<evidence type="ECO:0000256" key="2">
    <source>
        <dbReference type="ARBA" id="ARBA00006824"/>
    </source>
</evidence>
<evidence type="ECO:0000313" key="7">
    <source>
        <dbReference type="EMBL" id="JAT82359.1"/>
    </source>
</evidence>
<evidence type="ECO:0000256" key="1">
    <source>
        <dbReference type="ARBA" id="ARBA00004141"/>
    </source>
</evidence>
<dbReference type="GO" id="GO:0005739">
    <property type="term" value="C:mitochondrion"/>
    <property type="evidence" value="ECO:0007669"/>
    <property type="project" value="TreeGrafter"/>
</dbReference>
<dbReference type="OrthoDB" id="430207at2759"/>
<feature type="transmembrane region" description="Helical" evidence="6">
    <location>
        <begin position="161"/>
        <end position="178"/>
    </location>
</feature>
<comment type="similarity">
    <text evidence="2 6">Belongs to the peroxisomal membrane protein PXMP2/4 family.</text>
</comment>
<keyword evidence="5 6" id="KW-0472">Membrane</keyword>
<dbReference type="GO" id="GO:0016020">
    <property type="term" value="C:membrane"/>
    <property type="evidence" value="ECO:0007669"/>
    <property type="project" value="UniProtKB-SubCell"/>
</dbReference>
<dbReference type="EMBL" id="GDQN01008695">
    <property type="protein sequence ID" value="JAT82359.1"/>
    <property type="molecule type" value="Transcribed_RNA"/>
</dbReference>
<dbReference type="PANTHER" id="PTHR11266">
    <property type="entry name" value="PEROXISOMAL MEMBRANE PROTEIN 2, PXMP2 MPV17"/>
    <property type="match status" value="1"/>
</dbReference>